<dbReference type="RefSeq" id="WP_283414668.1">
    <property type="nucleotide sequence ID" value="NZ_FXUA01000010.1"/>
</dbReference>
<reference evidence="1 2" key="1">
    <citation type="submission" date="2017-05" db="EMBL/GenBank/DDBJ databases">
        <authorList>
            <person name="Varghese N."/>
            <person name="Submissions S."/>
        </authorList>
    </citation>
    <scope>NUCLEOTIDE SEQUENCE [LARGE SCALE GENOMIC DNA]</scope>
    <source>
        <strain evidence="1 2">DSM 15360</strain>
    </source>
</reference>
<dbReference type="EMBL" id="FXUA01000010">
    <property type="protein sequence ID" value="SMP34867.1"/>
    <property type="molecule type" value="Genomic_DNA"/>
</dbReference>
<name>A0ABY1PJ59_9BACT</name>
<accession>A0ABY1PJ59</accession>
<evidence type="ECO:0000313" key="2">
    <source>
        <dbReference type="Proteomes" id="UP001157915"/>
    </source>
</evidence>
<gene>
    <name evidence="1" type="ORF">SAMN06265367_11049</name>
</gene>
<protein>
    <submittedName>
        <fullName evidence="1">Uncharacterized protein</fullName>
    </submittedName>
</protein>
<organism evidence="1 2">
    <name type="scientific">Algoriphagus winogradskyi</name>
    <dbReference type="NCBI Taxonomy" id="237017"/>
    <lineage>
        <taxon>Bacteria</taxon>
        <taxon>Pseudomonadati</taxon>
        <taxon>Bacteroidota</taxon>
        <taxon>Cytophagia</taxon>
        <taxon>Cytophagales</taxon>
        <taxon>Cyclobacteriaceae</taxon>
        <taxon>Algoriphagus</taxon>
    </lineage>
</organism>
<dbReference type="Proteomes" id="UP001157915">
    <property type="component" value="Unassembled WGS sequence"/>
</dbReference>
<proteinExistence type="predicted"/>
<keyword evidence="2" id="KW-1185">Reference proteome</keyword>
<sequence length="66" mass="7356">MKKLKTVLVVTLAILINTLLPYQSGYGMNGCTRTDYYNGCGELFWSTGDPFCQNVIVVLIETECDT</sequence>
<evidence type="ECO:0000313" key="1">
    <source>
        <dbReference type="EMBL" id="SMP34867.1"/>
    </source>
</evidence>
<comment type="caution">
    <text evidence="1">The sequence shown here is derived from an EMBL/GenBank/DDBJ whole genome shotgun (WGS) entry which is preliminary data.</text>
</comment>